<feature type="transmembrane region" description="Helical" evidence="1">
    <location>
        <begin position="13"/>
        <end position="32"/>
    </location>
</feature>
<accession>A0A940DRS0</accession>
<dbReference type="InterPro" id="IPR032710">
    <property type="entry name" value="NTF2-like_dom_sf"/>
</dbReference>
<organism evidence="2 3">
    <name type="scientific">Candidatus Cryptobacteroides avicola</name>
    <dbReference type="NCBI Taxonomy" id="2840757"/>
    <lineage>
        <taxon>Bacteria</taxon>
        <taxon>Pseudomonadati</taxon>
        <taxon>Bacteroidota</taxon>
        <taxon>Bacteroidia</taxon>
        <taxon>Bacteroidales</taxon>
        <taxon>Candidatus Cryptobacteroides</taxon>
    </lineage>
</organism>
<protein>
    <submittedName>
        <fullName evidence="2">Uncharacterized protein</fullName>
    </submittedName>
</protein>
<gene>
    <name evidence="2" type="ORF">IAB75_06980</name>
</gene>
<dbReference type="AlphaFoldDB" id="A0A940DRS0"/>
<name>A0A940DRS0_9BACT</name>
<comment type="caution">
    <text evidence="2">The sequence shown here is derived from an EMBL/GenBank/DDBJ whole genome shotgun (WGS) entry which is preliminary data.</text>
</comment>
<dbReference type="EMBL" id="JADILV010000047">
    <property type="protein sequence ID" value="MBO8483839.1"/>
    <property type="molecule type" value="Genomic_DNA"/>
</dbReference>
<sequence length="163" mass="17585">MNEVVKKYMTWKWLAGAACVAIFITVLLVKIFSGNGKPSGTSAAEAAGPEQVLERFYDALVSGDRDDVRACCDTSSACMEYVEGYMEKAADLMEKESGALSIVSDMIRVEVTGRKRSGGTLEVTYGISLDAGETGQDLPAKKRTAVMRQEEGQWKIVGITAAE</sequence>
<dbReference type="SUPFAM" id="SSF54427">
    <property type="entry name" value="NTF2-like"/>
    <property type="match status" value="1"/>
</dbReference>
<dbReference type="Proteomes" id="UP000725002">
    <property type="component" value="Unassembled WGS sequence"/>
</dbReference>
<dbReference type="Gene3D" id="3.10.450.50">
    <property type="match status" value="1"/>
</dbReference>
<keyword evidence="1" id="KW-0472">Membrane</keyword>
<keyword evidence="1" id="KW-0812">Transmembrane</keyword>
<keyword evidence="1" id="KW-1133">Transmembrane helix</keyword>
<reference evidence="2" key="1">
    <citation type="submission" date="2020-10" db="EMBL/GenBank/DDBJ databases">
        <authorList>
            <person name="Gilroy R."/>
        </authorList>
    </citation>
    <scope>NUCLEOTIDE SEQUENCE</scope>
    <source>
        <strain evidence="2">G3-8215</strain>
    </source>
</reference>
<reference evidence="2" key="2">
    <citation type="journal article" date="2021" name="PeerJ">
        <title>Extensive microbial diversity within the chicken gut microbiome revealed by metagenomics and culture.</title>
        <authorList>
            <person name="Gilroy R."/>
            <person name="Ravi A."/>
            <person name="Getino M."/>
            <person name="Pursley I."/>
            <person name="Horton D.L."/>
            <person name="Alikhan N.F."/>
            <person name="Baker D."/>
            <person name="Gharbi K."/>
            <person name="Hall N."/>
            <person name="Watson M."/>
            <person name="Adriaenssens E.M."/>
            <person name="Foster-Nyarko E."/>
            <person name="Jarju S."/>
            <person name="Secka A."/>
            <person name="Antonio M."/>
            <person name="Oren A."/>
            <person name="Chaudhuri R.R."/>
            <person name="La Ragione R."/>
            <person name="Hildebrand F."/>
            <person name="Pallen M.J."/>
        </authorList>
    </citation>
    <scope>NUCLEOTIDE SEQUENCE</scope>
    <source>
        <strain evidence="2">G3-8215</strain>
    </source>
</reference>
<evidence type="ECO:0000256" key="1">
    <source>
        <dbReference type="SAM" id="Phobius"/>
    </source>
</evidence>
<proteinExistence type="predicted"/>
<evidence type="ECO:0000313" key="3">
    <source>
        <dbReference type="Proteomes" id="UP000725002"/>
    </source>
</evidence>
<evidence type="ECO:0000313" key="2">
    <source>
        <dbReference type="EMBL" id="MBO8483839.1"/>
    </source>
</evidence>